<accession>Q1LEQ2</accession>
<evidence type="ECO:0000256" key="3">
    <source>
        <dbReference type="ARBA" id="ARBA00021237"/>
    </source>
</evidence>
<feature type="transmembrane region" description="Helical" evidence="11">
    <location>
        <begin position="79"/>
        <end position="97"/>
    </location>
</feature>
<dbReference type="eggNOG" id="ENOG50335UJ">
    <property type="taxonomic scope" value="Bacteria"/>
</dbReference>
<protein>
    <recommendedName>
        <fullName evidence="3">Uncharacterized protein YtcA</fullName>
    </recommendedName>
</protein>
<comment type="subcellular location">
    <subcellularLocation>
        <location evidence="1">Membrane</location>
        <topology evidence="1">Multi-pass membrane protein</topology>
    </subcellularLocation>
</comment>
<keyword evidence="12" id="KW-0614">Plasmid</keyword>
<evidence type="ECO:0000256" key="9">
    <source>
        <dbReference type="ARBA" id="ARBA00023139"/>
    </source>
</evidence>
<organism evidence="12 13">
    <name type="scientific">Cupriavidus metallidurans (strain ATCC 43123 / DSM 2839 / NBRC 102507 / CH34)</name>
    <name type="common">Ralstonia metallidurans</name>
    <dbReference type="NCBI Taxonomy" id="266264"/>
    <lineage>
        <taxon>Bacteria</taxon>
        <taxon>Pseudomonadati</taxon>
        <taxon>Pseudomonadota</taxon>
        <taxon>Betaproteobacteria</taxon>
        <taxon>Burkholderiales</taxon>
        <taxon>Burkholderiaceae</taxon>
        <taxon>Cupriavidus</taxon>
    </lineage>
</organism>
<reference evidence="13" key="1">
    <citation type="journal article" date="2010" name="PLoS ONE">
        <title>The complete genome sequence of Cupriavidus metallidurans strain CH34, a master survivalist in harsh and anthropogenic environments.</title>
        <authorList>
            <person name="Janssen P.J."/>
            <person name="Van Houdt R."/>
            <person name="Moors H."/>
            <person name="Monsieurs P."/>
            <person name="Morin N."/>
            <person name="Michaux A."/>
            <person name="Benotmane M.A."/>
            <person name="Leys N."/>
            <person name="Vallaeys T."/>
            <person name="Lapidus A."/>
            <person name="Monchy S."/>
            <person name="Medigue C."/>
            <person name="Taghavi S."/>
            <person name="McCorkle S."/>
            <person name="Dunn J."/>
            <person name="van der Lelie D."/>
            <person name="Mergeay M."/>
        </authorList>
    </citation>
    <scope>NUCLEOTIDE SEQUENCE [LARGE SCALE GENOMIC DNA]</scope>
    <source>
        <strain evidence="13">ATCC 43123 / DSM 2839 / NBRC 102507 / CH34</strain>
    </source>
</reference>
<dbReference type="EMBL" id="CP000353">
    <property type="protein sequence ID" value="ABF11374.1"/>
    <property type="molecule type" value="Genomic_DNA"/>
</dbReference>
<evidence type="ECO:0000256" key="1">
    <source>
        <dbReference type="ARBA" id="ARBA00004141"/>
    </source>
</evidence>
<evidence type="ECO:0000256" key="5">
    <source>
        <dbReference type="ARBA" id="ARBA00022692"/>
    </source>
</evidence>
<keyword evidence="4" id="KW-1003">Cell membrane</keyword>
<evidence type="ECO:0000313" key="12">
    <source>
        <dbReference type="EMBL" id="ABF11374.1"/>
    </source>
</evidence>
<evidence type="ECO:0000256" key="4">
    <source>
        <dbReference type="ARBA" id="ARBA00022475"/>
    </source>
</evidence>
<geneLocation type="plasmid" evidence="12 13">
    <name>megaplasmid</name>
</geneLocation>
<keyword evidence="8 11" id="KW-0472">Membrane</keyword>
<keyword evidence="10" id="KW-0449">Lipoprotein</keyword>
<evidence type="ECO:0000256" key="7">
    <source>
        <dbReference type="ARBA" id="ARBA00022989"/>
    </source>
</evidence>
<dbReference type="AlphaFoldDB" id="Q1LEQ2"/>
<keyword evidence="7 11" id="KW-1133">Transmembrane helix</keyword>
<dbReference type="HOGENOM" id="CLU_157779_0_0_4"/>
<name>Q1LEQ2_CUPMC</name>
<evidence type="ECO:0000313" key="13">
    <source>
        <dbReference type="Proteomes" id="UP000002429"/>
    </source>
</evidence>
<dbReference type="Pfam" id="PF17090">
    <property type="entry name" value="Ytca"/>
    <property type="match status" value="1"/>
</dbReference>
<proteinExistence type="inferred from homology"/>
<sequence length="102" mass="10745">MPGAFSPKTVARLGLRARMAIIGTLTCLLEGCAGAPSVGLFGAYFPLWLLSAVIGIFGAVVSYRVFVKTGWAETVRSQLIVNTAIGLIIAEIVWLIGTGHLL</sequence>
<keyword evidence="9" id="KW-0564">Palmitate</keyword>
<keyword evidence="5 11" id="KW-0812">Transmembrane</keyword>
<evidence type="ECO:0000256" key="8">
    <source>
        <dbReference type="ARBA" id="ARBA00023136"/>
    </source>
</evidence>
<evidence type="ECO:0000256" key="2">
    <source>
        <dbReference type="ARBA" id="ARBA00008208"/>
    </source>
</evidence>
<comment type="similarity">
    <text evidence="2">Belongs to the YtcA family.</text>
</comment>
<feature type="transmembrane region" description="Helical" evidence="11">
    <location>
        <begin position="44"/>
        <end position="67"/>
    </location>
</feature>
<evidence type="ECO:0000256" key="10">
    <source>
        <dbReference type="ARBA" id="ARBA00023288"/>
    </source>
</evidence>
<evidence type="ECO:0000256" key="11">
    <source>
        <dbReference type="SAM" id="Phobius"/>
    </source>
</evidence>
<keyword evidence="13" id="KW-1185">Reference proteome</keyword>
<keyword evidence="6" id="KW-0732">Signal</keyword>
<dbReference type="KEGG" id="rme:Rmet_4509"/>
<evidence type="ECO:0000256" key="6">
    <source>
        <dbReference type="ARBA" id="ARBA00022729"/>
    </source>
</evidence>
<dbReference type="Proteomes" id="UP000002429">
    <property type="component" value="Plasmid megaplasmid"/>
</dbReference>
<dbReference type="GO" id="GO:0016020">
    <property type="term" value="C:membrane"/>
    <property type="evidence" value="ECO:0007669"/>
    <property type="project" value="UniProtKB-SubCell"/>
</dbReference>
<gene>
    <name evidence="12" type="ordered locus">Rmet_4509</name>
</gene>
<dbReference type="InterPro" id="IPR031381">
    <property type="entry name" value="YtcA"/>
</dbReference>